<gene>
    <name evidence="1" type="ORF">V8G54_025746</name>
</gene>
<dbReference type="AlphaFoldDB" id="A0AAQ3MZ71"/>
<name>A0AAQ3MZ71_VIGMU</name>
<evidence type="ECO:0008006" key="3">
    <source>
        <dbReference type="Google" id="ProtNLM"/>
    </source>
</evidence>
<evidence type="ECO:0000313" key="2">
    <source>
        <dbReference type="Proteomes" id="UP001374535"/>
    </source>
</evidence>
<protein>
    <recommendedName>
        <fullName evidence="3">RNase H type-1 domain-containing protein</fullName>
    </recommendedName>
</protein>
<evidence type="ECO:0000313" key="1">
    <source>
        <dbReference type="EMBL" id="WVY99676.1"/>
    </source>
</evidence>
<proteinExistence type="predicted"/>
<dbReference type="EMBL" id="CP144693">
    <property type="protein sequence ID" value="WVY99676.1"/>
    <property type="molecule type" value="Genomic_DNA"/>
</dbReference>
<dbReference type="Proteomes" id="UP001374535">
    <property type="component" value="Chromosome 8"/>
</dbReference>
<accession>A0AAQ3MZ71</accession>
<reference evidence="1 2" key="1">
    <citation type="journal article" date="2023" name="Life. Sci Alliance">
        <title>Evolutionary insights into 3D genome organization and epigenetic landscape of Vigna mungo.</title>
        <authorList>
            <person name="Junaid A."/>
            <person name="Singh B."/>
            <person name="Bhatia S."/>
        </authorList>
    </citation>
    <scope>NUCLEOTIDE SEQUENCE [LARGE SCALE GENOMIC DNA]</scope>
    <source>
        <strain evidence="1">Urdbean</strain>
    </source>
</reference>
<sequence length="452" mass="52304">MDLEGNLTNTYKLGNVLACKEDKEFQMTKILTDSEWNHDWCKLKLLTPGVFNLKGGMVRILERNWKGVERRRRKWCFWKVEFEGKKKGCSSSACHMASTTRKFPFHLQPHAYRERRIKCTTDFVSHPPGEVERDNIKTLDDSPQLRPLTSTPCLTLFKGLDWWHKRKVAWARKRPASFDRLHTPHAIRSLTFWMCTLGTIRCPCTISARIKQPSSSNRQIIALRIFHSLNPSKCTFGVKVDKFLDFMLTAWNIKENPNKCATFQEEPTNLKEGGGVGIVLKGPNSTLIEHSLVFKFKVSNHQIEYEALVRGLTLAKDVRAYQYFHKATKLIKGRHDVQACEQQGELAVVCGDKASVDEANNGVHVHICSRMGGLERENQDLDEKTRRRRSHKPNRCQKYCPLHFHQRRYVHERVRQPQIGQLTISWITNRQCSSTMLLRRLCSFACSSIRAP</sequence>
<organism evidence="1 2">
    <name type="scientific">Vigna mungo</name>
    <name type="common">Black gram</name>
    <name type="synonym">Phaseolus mungo</name>
    <dbReference type="NCBI Taxonomy" id="3915"/>
    <lineage>
        <taxon>Eukaryota</taxon>
        <taxon>Viridiplantae</taxon>
        <taxon>Streptophyta</taxon>
        <taxon>Embryophyta</taxon>
        <taxon>Tracheophyta</taxon>
        <taxon>Spermatophyta</taxon>
        <taxon>Magnoliopsida</taxon>
        <taxon>eudicotyledons</taxon>
        <taxon>Gunneridae</taxon>
        <taxon>Pentapetalae</taxon>
        <taxon>rosids</taxon>
        <taxon>fabids</taxon>
        <taxon>Fabales</taxon>
        <taxon>Fabaceae</taxon>
        <taxon>Papilionoideae</taxon>
        <taxon>50 kb inversion clade</taxon>
        <taxon>NPAAA clade</taxon>
        <taxon>indigoferoid/millettioid clade</taxon>
        <taxon>Phaseoleae</taxon>
        <taxon>Vigna</taxon>
    </lineage>
</organism>
<keyword evidence="2" id="KW-1185">Reference proteome</keyword>